<comment type="caution">
    <text evidence="14">The sequence shown here is derived from an EMBL/GenBank/DDBJ whole genome shotgun (WGS) entry which is preliminary data.</text>
</comment>
<dbReference type="AlphaFoldDB" id="A0A8H3TRH0"/>
<keyword evidence="7" id="KW-0811">Translocation</keyword>
<feature type="region of interest" description="Disordered" evidence="12">
    <location>
        <begin position="1"/>
        <end position="96"/>
    </location>
</feature>
<gene>
    <name evidence="14" type="ORF">NliqN6_1950</name>
</gene>
<feature type="compositionally biased region" description="Low complexity" evidence="12">
    <location>
        <begin position="58"/>
        <end position="72"/>
    </location>
</feature>
<evidence type="ECO:0000256" key="5">
    <source>
        <dbReference type="ARBA" id="ARBA00022927"/>
    </source>
</evidence>
<evidence type="ECO:0000256" key="6">
    <source>
        <dbReference type="ARBA" id="ARBA00023002"/>
    </source>
</evidence>
<organism evidence="14 15">
    <name type="scientific">Naganishia liquefaciens</name>
    <dbReference type="NCBI Taxonomy" id="104408"/>
    <lineage>
        <taxon>Eukaryota</taxon>
        <taxon>Fungi</taxon>
        <taxon>Dikarya</taxon>
        <taxon>Basidiomycota</taxon>
        <taxon>Agaricomycotina</taxon>
        <taxon>Tremellomycetes</taxon>
        <taxon>Filobasidiales</taxon>
        <taxon>Filobasidiaceae</taxon>
        <taxon>Naganishia</taxon>
    </lineage>
</organism>
<comment type="subcellular location">
    <subcellularLocation>
        <location evidence="2">Mitochondrion inner membrane</location>
        <topology evidence="2">Single-pass type II membrane protein</topology>
        <orientation evidence="2">Intermembrane side</orientation>
    </subcellularLocation>
</comment>
<dbReference type="OrthoDB" id="7481291at2759"/>
<dbReference type="InterPro" id="IPR039289">
    <property type="entry name" value="CHCHD4"/>
</dbReference>
<keyword evidence="6" id="KW-0560">Oxidoreductase</keyword>
<feature type="region of interest" description="Disordered" evidence="12">
    <location>
        <begin position="164"/>
        <end position="252"/>
    </location>
</feature>
<evidence type="ECO:0000313" key="14">
    <source>
        <dbReference type="EMBL" id="GHJ85548.1"/>
    </source>
</evidence>
<evidence type="ECO:0000256" key="12">
    <source>
        <dbReference type="SAM" id="MobiDB-lite"/>
    </source>
</evidence>
<keyword evidence="15" id="KW-1185">Reference proteome</keyword>
<keyword evidence="9" id="KW-1015">Disulfide bond</keyword>
<dbReference type="Pfam" id="PF06747">
    <property type="entry name" value="CHCH"/>
    <property type="match status" value="1"/>
</dbReference>
<reference evidence="14" key="1">
    <citation type="submission" date="2020-07" db="EMBL/GenBank/DDBJ databases">
        <title>Draft Genome Sequence of a Deep-Sea Yeast, Naganishia (Cryptococcus) liquefaciens strain N6.</title>
        <authorList>
            <person name="Han Y.W."/>
            <person name="Kajitani R."/>
            <person name="Morimoto H."/>
            <person name="Parhat M."/>
            <person name="Tsubouchi H."/>
            <person name="Bakenova O."/>
            <person name="Ogata M."/>
            <person name="Argunhan B."/>
            <person name="Aoki R."/>
            <person name="Kajiwara S."/>
            <person name="Itoh T."/>
            <person name="Iwasaki H."/>
        </authorList>
    </citation>
    <scope>NUCLEOTIDE SEQUENCE</scope>
    <source>
        <strain evidence="14">N6</strain>
    </source>
</reference>
<evidence type="ECO:0000256" key="2">
    <source>
        <dbReference type="ARBA" id="ARBA00004164"/>
    </source>
</evidence>
<feature type="compositionally biased region" description="Polar residues" evidence="12">
    <location>
        <begin position="28"/>
        <end position="43"/>
    </location>
</feature>
<keyword evidence="10" id="KW-0676">Redox-active center</keyword>
<evidence type="ECO:0000256" key="7">
    <source>
        <dbReference type="ARBA" id="ARBA00023010"/>
    </source>
</evidence>
<dbReference type="Proteomes" id="UP000620104">
    <property type="component" value="Unassembled WGS sequence"/>
</dbReference>
<dbReference type="GO" id="GO:0005743">
    <property type="term" value="C:mitochondrial inner membrane"/>
    <property type="evidence" value="ECO:0007669"/>
    <property type="project" value="UniProtKB-SubCell"/>
</dbReference>
<evidence type="ECO:0000256" key="11">
    <source>
        <dbReference type="ARBA" id="ARBA00033150"/>
    </source>
</evidence>
<protein>
    <recommendedName>
        <fullName evidence="3">Mitochondrial intermembrane space import and assembly protein 40</fullName>
    </recommendedName>
    <alternativeName>
        <fullName evidence="11">Mitochondrial import inner membrane translocase TIM40</fullName>
    </alternativeName>
</protein>
<sequence length="252" mass="26493">MPIIRRGLVAVPDSENDSLTPPLVAAQQGGTPDTPLHNQQTSDKSVHINTKKADGHGAAKASQSAGGSKSSATDSPAAHIVQDKAAEAESDPQQTAYNEETGEINWDCPCLGGMAHGPCGEDFKAAFSCFVHSTEEPKGVDCIEKFRAMQACFKEHPDVYGEEIAEDDESIVPPAPEGGPLSDHTIHDVAAHDRPDSRPVPKAPNAEPPQNNPAVGTTHLNNPAKGIQKIQPKANRSDKGYSKDGPSGDGTI</sequence>
<feature type="domain" description="CHCH" evidence="13">
    <location>
        <begin position="119"/>
        <end position="154"/>
    </location>
</feature>
<dbReference type="PANTHER" id="PTHR21622:SF0">
    <property type="entry name" value="COILED-COIL-HELIX-COILED-COIL-HELIX DOMAIN CONTAINING 4"/>
    <property type="match status" value="1"/>
</dbReference>
<evidence type="ECO:0000259" key="13">
    <source>
        <dbReference type="Pfam" id="PF06747"/>
    </source>
</evidence>
<dbReference type="GO" id="GO:0015035">
    <property type="term" value="F:protein-disulfide reductase activity"/>
    <property type="evidence" value="ECO:0007669"/>
    <property type="project" value="InterPro"/>
</dbReference>
<evidence type="ECO:0000313" key="15">
    <source>
        <dbReference type="Proteomes" id="UP000620104"/>
    </source>
</evidence>
<feature type="compositionally biased region" description="Basic and acidic residues" evidence="12">
    <location>
        <begin position="184"/>
        <end position="199"/>
    </location>
</feature>
<keyword evidence="5" id="KW-0653">Protein transport</keyword>
<accession>A0A8H3TRH0</accession>
<dbReference type="PROSITE" id="PS51808">
    <property type="entry name" value="CHCH"/>
    <property type="match status" value="1"/>
</dbReference>
<dbReference type="EMBL" id="BLZA01000011">
    <property type="protein sequence ID" value="GHJ85548.1"/>
    <property type="molecule type" value="Genomic_DNA"/>
</dbReference>
<proteinExistence type="predicted"/>
<evidence type="ECO:0000256" key="4">
    <source>
        <dbReference type="ARBA" id="ARBA00022448"/>
    </source>
</evidence>
<keyword evidence="4" id="KW-0813">Transport</keyword>
<evidence type="ECO:0000256" key="3">
    <source>
        <dbReference type="ARBA" id="ARBA00013714"/>
    </source>
</evidence>
<evidence type="ECO:0000256" key="1">
    <source>
        <dbReference type="ARBA" id="ARBA00001973"/>
    </source>
</evidence>
<dbReference type="InterPro" id="IPR010625">
    <property type="entry name" value="CHCH"/>
</dbReference>
<keyword evidence="8" id="KW-0496">Mitochondrion</keyword>
<evidence type="ECO:0000256" key="9">
    <source>
        <dbReference type="ARBA" id="ARBA00023157"/>
    </source>
</evidence>
<evidence type="ECO:0000256" key="10">
    <source>
        <dbReference type="ARBA" id="ARBA00023284"/>
    </source>
</evidence>
<name>A0A8H3TRH0_9TREE</name>
<dbReference type="GO" id="GO:0045041">
    <property type="term" value="P:protein import into mitochondrial intermembrane space"/>
    <property type="evidence" value="ECO:0007669"/>
    <property type="project" value="InterPro"/>
</dbReference>
<dbReference type="PANTHER" id="PTHR21622">
    <property type="entry name" value="COILED-COIL-HELIX-COILED-COIL-HELIX DOMAIN CONTAINING 4"/>
    <property type="match status" value="1"/>
</dbReference>
<evidence type="ECO:0000256" key="8">
    <source>
        <dbReference type="ARBA" id="ARBA00023128"/>
    </source>
</evidence>
<dbReference type="Gene3D" id="1.10.287.2900">
    <property type="match status" value="1"/>
</dbReference>
<comment type="cofactor">
    <cofactor evidence="1">
        <name>Cu(2+)</name>
        <dbReference type="ChEBI" id="CHEBI:29036"/>
    </cofactor>
</comment>
<dbReference type="GO" id="GO:0005758">
    <property type="term" value="C:mitochondrial intermembrane space"/>
    <property type="evidence" value="ECO:0007669"/>
    <property type="project" value="TreeGrafter"/>
</dbReference>